<evidence type="ECO:0008006" key="4">
    <source>
        <dbReference type="Google" id="ProtNLM"/>
    </source>
</evidence>
<feature type="transmembrane region" description="Helical" evidence="1">
    <location>
        <begin position="136"/>
        <end position="153"/>
    </location>
</feature>
<dbReference type="EMBL" id="SNYF01000010">
    <property type="protein sequence ID" value="TDQ13708.1"/>
    <property type="molecule type" value="Genomic_DNA"/>
</dbReference>
<keyword evidence="1" id="KW-0472">Membrane</keyword>
<protein>
    <recommendedName>
        <fullName evidence="4">UbiA prenyltransferase family protein</fullName>
    </recommendedName>
</protein>
<feature type="transmembrane region" description="Helical" evidence="1">
    <location>
        <begin position="165"/>
        <end position="185"/>
    </location>
</feature>
<proteinExistence type="predicted"/>
<organism evidence="2 3">
    <name type="scientific">Algoriphagus boseongensis</name>
    <dbReference type="NCBI Taxonomy" id="1442587"/>
    <lineage>
        <taxon>Bacteria</taxon>
        <taxon>Pseudomonadati</taxon>
        <taxon>Bacteroidota</taxon>
        <taxon>Cytophagia</taxon>
        <taxon>Cytophagales</taxon>
        <taxon>Cyclobacteriaceae</taxon>
        <taxon>Algoriphagus</taxon>
    </lineage>
</organism>
<dbReference type="Proteomes" id="UP000294535">
    <property type="component" value="Unassembled WGS sequence"/>
</dbReference>
<feature type="transmembrane region" description="Helical" evidence="1">
    <location>
        <begin position="214"/>
        <end position="233"/>
    </location>
</feature>
<reference evidence="2 3" key="1">
    <citation type="submission" date="2019-03" db="EMBL/GenBank/DDBJ databases">
        <title>Genomic Encyclopedia of Type Strains, Phase III (KMG-III): the genomes of soil and plant-associated and newly described type strains.</title>
        <authorList>
            <person name="Whitman W."/>
        </authorList>
    </citation>
    <scope>NUCLEOTIDE SEQUENCE [LARGE SCALE GENOMIC DNA]</scope>
    <source>
        <strain evidence="2 3">CECT 8446</strain>
    </source>
</reference>
<accession>A0A4R6T1Q7</accession>
<feature type="transmembrane region" description="Helical" evidence="1">
    <location>
        <begin position="107"/>
        <end position="124"/>
    </location>
</feature>
<feature type="transmembrane region" description="Helical" evidence="1">
    <location>
        <begin position="41"/>
        <end position="59"/>
    </location>
</feature>
<dbReference type="OrthoDB" id="976812at2"/>
<dbReference type="AlphaFoldDB" id="A0A4R6T1Q7"/>
<keyword evidence="3" id="KW-1185">Reference proteome</keyword>
<evidence type="ECO:0000313" key="2">
    <source>
        <dbReference type="EMBL" id="TDQ13708.1"/>
    </source>
</evidence>
<keyword evidence="1" id="KW-0812">Transmembrane</keyword>
<keyword evidence="1" id="KW-1133">Transmembrane helix</keyword>
<name>A0A4R6T1Q7_9BACT</name>
<sequence length="278" mass="31814">MKQLKSLWIHLTWLSIDVVLGAIAGLLFFFKLFRVNLDPNIFLLLGLAVWAIYTADHLLDARNAKELITSRHKFHQKFQSVLLIALGLVVAFGLVYAYLVLGWSREFYLSLIFGATIFLTMVSLRKAGRLAGILKEISTSIFYVLGVAWIPLLRADSLDITWQSLTLLLFYILLAFLNLLMLSFLDRKEDQVQGFVSAASIVEPDKLILGIRRLSFLIIFGSFASFILFSSFYRPYACLILMMTFMHFFSFFNPKLSAHTKRIRTEASFFLPFLLLAL</sequence>
<evidence type="ECO:0000313" key="3">
    <source>
        <dbReference type="Proteomes" id="UP000294535"/>
    </source>
</evidence>
<evidence type="ECO:0000256" key="1">
    <source>
        <dbReference type="SAM" id="Phobius"/>
    </source>
</evidence>
<gene>
    <name evidence="2" type="ORF">DFQ04_3432</name>
</gene>
<dbReference type="RefSeq" id="WP_133558047.1">
    <property type="nucleotide sequence ID" value="NZ_SNYF01000010.1"/>
</dbReference>
<feature type="transmembrane region" description="Helical" evidence="1">
    <location>
        <begin position="7"/>
        <end position="29"/>
    </location>
</feature>
<feature type="transmembrane region" description="Helical" evidence="1">
    <location>
        <begin position="80"/>
        <end position="101"/>
    </location>
</feature>
<comment type="caution">
    <text evidence="2">The sequence shown here is derived from an EMBL/GenBank/DDBJ whole genome shotgun (WGS) entry which is preliminary data.</text>
</comment>